<gene>
    <name evidence="1" type="ORF">EZ456_17705</name>
</gene>
<proteinExistence type="predicted"/>
<organism evidence="1 2">
    <name type="scientific">Pedobacter psychrodurus</name>
    <dbReference type="NCBI Taxonomy" id="2530456"/>
    <lineage>
        <taxon>Bacteria</taxon>
        <taxon>Pseudomonadati</taxon>
        <taxon>Bacteroidota</taxon>
        <taxon>Sphingobacteriia</taxon>
        <taxon>Sphingobacteriales</taxon>
        <taxon>Sphingobacteriaceae</taxon>
        <taxon>Pedobacter</taxon>
    </lineage>
</organism>
<accession>A0A4R0Q065</accession>
<dbReference type="EMBL" id="SJSO01000016">
    <property type="protein sequence ID" value="TCD23438.1"/>
    <property type="molecule type" value="Genomic_DNA"/>
</dbReference>
<sequence>MNTTSTKIKNSFTANINFNKAYGVKALGLAILLSTGLNGFAQEGTKGKVNIGFVYPVSTNGTHAALDTNVFSLNALVGVSAAEKGLSFAGLSNIVRKNASGTQFAGFSNHIGGKASGAQFAGFINTYGGGNGAAIAGFANISKENSGAQVAGFMNWTSKNVSVLQVGGFMNKAADVKGSQIAGFINVAKKVKGVQLAGFINVADSSDYPIGIINIVKNGEKSIALTTNQNLTTMATFRSGGKVLYGIIGAGYNFKNKDEVYAFEAGLGAHFFQSEHFRLNAELTAGSLQNFKRGNYFKSTFQLLPSLRIGQNLEIFAGPSFNFVSTNTEEGKSLQKHYVKTWDRKDNTLHALFLGYTGGLAISF</sequence>
<keyword evidence="2" id="KW-1185">Reference proteome</keyword>
<dbReference type="RefSeq" id="WP_131532441.1">
    <property type="nucleotide sequence ID" value="NZ_SJSO01000016.1"/>
</dbReference>
<protein>
    <submittedName>
        <fullName evidence="1">Uncharacterized protein</fullName>
    </submittedName>
</protein>
<dbReference type="OrthoDB" id="5505971at2"/>
<evidence type="ECO:0000313" key="1">
    <source>
        <dbReference type="EMBL" id="TCD23438.1"/>
    </source>
</evidence>
<evidence type="ECO:0000313" key="2">
    <source>
        <dbReference type="Proteomes" id="UP000293925"/>
    </source>
</evidence>
<reference evidence="1 2" key="1">
    <citation type="submission" date="2019-02" db="EMBL/GenBank/DDBJ databases">
        <title>Pedobacter sp. RP-3-21 sp. nov., isolated from Arctic soil.</title>
        <authorList>
            <person name="Dahal R.H."/>
        </authorList>
    </citation>
    <scope>NUCLEOTIDE SEQUENCE [LARGE SCALE GENOMIC DNA]</scope>
    <source>
        <strain evidence="1 2">RP-3-21</strain>
    </source>
</reference>
<dbReference type="Proteomes" id="UP000293925">
    <property type="component" value="Unassembled WGS sequence"/>
</dbReference>
<name>A0A4R0Q065_9SPHI</name>
<comment type="caution">
    <text evidence="1">The sequence shown here is derived from an EMBL/GenBank/DDBJ whole genome shotgun (WGS) entry which is preliminary data.</text>
</comment>
<dbReference type="AlphaFoldDB" id="A0A4R0Q065"/>